<protein>
    <submittedName>
        <fullName evidence="1">Uncharacterized protein</fullName>
    </submittedName>
</protein>
<sequence length="47" mass="5214">MNVIINHSRGNIITPPSHHLPVSSNVHKIDGKLTKKVSEVNTKTRKS</sequence>
<dbReference type="EMBL" id="AAYH02000048">
    <property type="protein sequence ID" value="EDO52248.1"/>
    <property type="molecule type" value="Genomic_DNA"/>
</dbReference>
<evidence type="ECO:0000313" key="1">
    <source>
        <dbReference type="EMBL" id="EDO52248.1"/>
    </source>
</evidence>
<comment type="caution">
    <text evidence="1">The sequence shown here is derived from an EMBL/GenBank/DDBJ whole genome shotgun (WGS) entry which is preliminary data.</text>
</comment>
<keyword evidence="2" id="KW-1185">Reference proteome</keyword>
<organism evidence="1 2">
    <name type="scientific">Bacteroides uniformis (strain ATCC 8492 / DSM 6597 / CCUG 4942 / CIP 103695 / JCM 5828 / KCTC 5204 / NCTC 13054 / VPI 0061)</name>
    <dbReference type="NCBI Taxonomy" id="411479"/>
    <lineage>
        <taxon>Bacteria</taxon>
        <taxon>Pseudomonadati</taxon>
        <taxon>Bacteroidota</taxon>
        <taxon>Bacteroidia</taxon>
        <taxon>Bacteroidales</taxon>
        <taxon>Bacteroidaceae</taxon>
        <taxon>Bacteroides</taxon>
    </lineage>
</organism>
<dbReference type="Proteomes" id="UP000004110">
    <property type="component" value="Unassembled WGS sequence"/>
</dbReference>
<gene>
    <name evidence="1" type="ORF">BACUNI_03860</name>
</gene>
<evidence type="ECO:0000313" key="2">
    <source>
        <dbReference type="Proteomes" id="UP000004110"/>
    </source>
</evidence>
<proteinExistence type="predicted"/>
<name>A0ABC9N6B9_BACUC</name>
<accession>A0ABC9N6B9</accession>
<dbReference type="AlphaFoldDB" id="A0ABC9N6B9"/>
<reference evidence="1" key="2">
    <citation type="submission" date="2013-11" db="EMBL/GenBank/DDBJ databases">
        <title>Draft genome sequence of Bacteroides uniformis (ATCC 8492).</title>
        <authorList>
            <person name="Sudarsanam P."/>
            <person name="Ley R."/>
            <person name="Guruge J."/>
            <person name="Turnbaugh P.J."/>
            <person name="Mahowald M."/>
            <person name="Liep D."/>
            <person name="Gordon J."/>
        </authorList>
    </citation>
    <scope>NUCLEOTIDE SEQUENCE</scope>
    <source>
        <strain evidence="1">ATCC 8492</strain>
    </source>
</reference>
<reference evidence="1" key="1">
    <citation type="submission" date="2007-06" db="EMBL/GenBank/DDBJ databases">
        <authorList>
            <person name="Fulton L."/>
            <person name="Clifton S."/>
            <person name="Fulton B."/>
            <person name="Xu J."/>
            <person name="Minx P."/>
            <person name="Pepin K.H."/>
            <person name="Johnson M."/>
            <person name="Thiruvilangam P."/>
            <person name="Bhonagiri V."/>
            <person name="Nash W.E."/>
            <person name="Mardis E.R."/>
            <person name="Wilson R.K."/>
        </authorList>
    </citation>
    <scope>NUCLEOTIDE SEQUENCE [LARGE SCALE GENOMIC DNA]</scope>
    <source>
        <strain evidence="1">ATCC 8492</strain>
    </source>
</reference>